<evidence type="ECO:0000313" key="3">
    <source>
        <dbReference type="Proteomes" id="UP000447434"/>
    </source>
</evidence>
<evidence type="ECO:0000313" key="2">
    <source>
        <dbReference type="EMBL" id="KAE9586963.1"/>
    </source>
</evidence>
<dbReference type="Proteomes" id="UP000447434">
    <property type="component" value="Chromosome 23"/>
</dbReference>
<keyword evidence="3" id="KW-1185">Reference proteome</keyword>
<feature type="transmembrane region" description="Helical" evidence="1">
    <location>
        <begin position="68"/>
        <end position="87"/>
    </location>
</feature>
<protein>
    <submittedName>
        <fullName evidence="2">Uncharacterized protein</fullName>
    </submittedName>
</protein>
<proteinExistence type="predicted"/>
<dbReference type="EMBL" id="WOCE01000023">
    <property type="protein sequence ID" value="KAE9586963.1"/>
    <property type="molecule type" value="Genomic_DNA"/>
</dbReference>
<comment type="caution">
    <text evidence="2">The sequence shown here is derived from an EMBL/GenBank/DDBJ whole genome shotgun (WGS) entry which is preliminary data.</text>
</comment>
<name>A0A6A4N388_LUPAL</name>
<feature type="transmembrane region" description="Helical" evidence="1">
    <location>
        <begin position="39"/>
        <end position="61"/>
    </location>
</feature>
<dbReference type="AlphaFoldDB" id="A0A6A4N388"/>
<sequence>MISILVDPAASGVDVVTSCDSSGGAAASVDVSASTRISAYAYVDAMLCYVYDMIMLCVVDVMLMPMSMLCYSMLMLVLMICYSLLMLCSRNDMLCYAMLMLCYAMSMLCYADVVLCYALQFCNVVLC</sequence>
<gene>
    <name evidence="2" type="ORF">Lalb_Chr23g0268691</name>
</gene>
<accession>A0A6A4N388</accession>
<keyword evidence="1" id="KW-0812">Transmembrane</keyword>
<keyword evidence="1" id="KW-1133">Transmembrane helix</keyword>
<evidence type="ECO:0000256" key="1">
    <source>
        <dbReference type="SAM" id="Phobius"/>
    </source>
</evidence>
<reference evidence="3" key="1">
    <citation type="journal article" date="2020" name="Nat. Commun.">
        <title>Genome sequence of the cluster root forming white lupin.</title>
        <authorList>
            <person name="Hufnagel B."/>
            <person name="Marques A."/>
            <person name="Soriano A."/>
            <person name="Marques L."/>
            <person name="Divol F."/>
            <person name="Doumas P."/>
            <person name="Sallet E."/>
            <person name="Mancinotti D."/>
            <person name="Carrere S."/>
            <person name="Marande W."/>
            <person name="Arribat S."/>
            <person name="Keller J."/>
            <person name="Huneau C."/>
            <person name="Blein T."/>
            <person name="Aime D."/>
            <person name="Laguerre M."/>
            <person name="Taylor J."/>
            <person name="Schubert V."/>
            <person name="Nelson M."/>
            <person name="Geu-Flores F."/>
            <person name="Crespi M."/>
            <person name="Gallardo-Guerrero K."/>
            <person name="Delaux P.-M."/>
            <person name="Salse J."/>
            <person name="Berges H."/>
            <person name="Guyot R."/>
            <person name="Gouzy J."/>
            <person name="Peret B."/>
        </authorList>
    </citation>
    <scope>NUCLEOTIDE SEQUENCE [LARGE SCALE GENOMIC DNA]</scope>
    <source>
        <strain evidence="3">cv. Amiga</strain>
    </source>
</reference>
<organism evidence="2 3">
    <name type="scientific">Lupinus albus</name>
    <name type="common">White lupine</name>
    <name type="synonym">Lupinus termis</name>
    <dbReference type="NCBI Taxonomy" id="3870"/>
    <lineage>
        <taxon>Eukaryota</taxon>
        <taxon>Viridiplantae</taxon>
        <taxon>Streptophyta</taxon>
        <taxon>Embryophyta</taxon>
        <taxon>Tracheophyta</taxon>
        <taxon>Spermatophyta</taxon>
        <taxon>Magnoliopsida</taxon>
        <taxon>eudicotyledons</taxon>
        <taxon>Gunneridae</taxon>
        <taxon>Pentapetalae</taxon>
        <taxon>rosids</taxon>
        <taxon>fabids</taxon>
        <taxon>Fabales</taxon>
        <taxon>Fabaceae</taxon>
        <taxon>Papilionoideae</taxon>
        <taxon>50 kb inversion clade</taxon>
        <taxon>genistoids sensu lato</taxon>
        <taxon>core genistoids</taxon>
        <taxon>Genisteae</taxon>
        <taxon>Lupinus</taxon>
    </lineage>
</organism>
<keyword evidence="1" id="KW-0472">Membrane</keyword>
<feature type="transmembrane region" description="Helical" evidence="1">
    <location>
        <begin position="93"/>
        <end position="119"/>
    </location>
</feature>